<evidence type="ECO:0000256" key="4">
    <source>
        <dbReference type="RuleBase" id="RU361277"/>
    </source>
</evidence>
<evidence type="ECO:0000256" key="3">
    <source>
        <dbReference type="ARBA" id="ARBA00023002"/>
    </source>
</evidence>
<dbReference type="AlphaFoldDB" id="A0A1Z4N7C8"/>
<keyword evidence="3" id="KW-0560">Oxidoreductase</keyword>
<dbReference type="InterPro" id="IPR013154">
    <property type="entry name" value="ADH-like_N"/>
</dbReference>
<evidence type="ECO:0000256" key="1">
    <source>
        <dbReference type="ARBA" id="ARBA00022723"/>
    </source>
</evidence>
<evidence type="ECO:0000313" key="7">
    <source>
        <dbReference type="Proteomes" id="UP000218785"/>
    </source>
</evidence>
<dbReference type="InterPro" id="IPR050129">
    <property type="entry name" value="Zn_alcohol_dh"/>
</dbReference>
<comment type="cofactor">
    <cofactor evidence="4">
        <name>Zn(2+)</name>
        <dbReference type="ChEBI" id="CHEBI:29105"/>
    </cofactor>
</comment>
<dbReference type="Pfam" id="PF08240">
    <property type="entry name" value="ADH_N"/>
    <property type="match status" value="1"/>
</dbReference>
<dbReference type="KEGG" id="ttq:NIES37_55940"/>
<dbReference type="Proteomes" id="UP000218785">
    <property type="component" value="Chromosome"/>
</dbReference>
<dbReference type="EMBL" id="AP018248">
    <property type="protein sequence ID" value="BAZ01591.1"/>
    <property type="molecule type" value="Genomic_DNA"/>
</dbReference>
<evidence type="ECO:0000313" key="6">
    <source>
        <dbReference type="EMBL" id="BAZ01591.1"/>
    </source>
</evidence>
<dbReference type="Gene3D" id="3.40.50.720">
    <property type="entry name" value="NAD(P)-binding Rossmann-like Domain"/>
    <property type="match status" value="1"/>
</dbReference>
<dbReference type="SUPFAM" id="SSF50129">
    <property type="entry name" value="GroES-like"/>
    <property type="match status" value="1"/>
</dbReference>
<dbReference type="PANTHER" id="PTHR43401:SF2">
    <property type="entry name" value="L-THREONINE 3-DEHYDROGENASE"/>
    <property type="match status" value="1"/>
</dbReference>
<gene>
    <name evidence="6" type="ORF">NIES37_55940</name>
</gene>
<dbReference type="InterPro" id="IPR020843">
    <property type="entry name" value="ER"/>
</dbReference>
<keyword evidence="7" id="KW-1185">Reference proteome</keyword>
<dbReference type="PROSITE" id="PS00059">
    <property type="entry name" value="ADH_ZINC"/>
    <property type="match status" value="1"/>
</dbReference>
<dbReference type="InterPro" id="IPR036291">
    <property type="entry name" value="NAD(P)-bd_dom_sf"/>
</dbReference>
<dbReference type="InterPro" id="IPR013149">
    <property type="entry name" value="ADH-like_C"/>
</dbReference>
<evidence type="ECO:0000259" key="5">
    <source>
        <dbReference type="SMART" id="SM00829"/>
    </source>
</evidence>
<evidence type="ECO:0000256" key="2">
    <source>
        <dbReference type="ARBA" id="ARBA00022833"/>
    </source>
</evidence>
<accession>A0A1Z4N7C8</accession>
<proteinExistence type="inferred from homology"/>
<dbReference type="GO" id="GO:0016491">
    <property type="term" value="F:oxidoreductase activity"/>
    <property type="evidence" value="ECO:0007669"/>
    <property type="project" value="UniProtKB-KW"/>
</dbReference>
<protein>
    <submittedName>
        <fullName evidence="6">Alcohol dehydrogenase</fullName>
    </submittedName>
</protein>
<organism evidence="6 7">
    <name type="scientific">Tolypothrix tenuis PCC 7101</name>
    <dbReference type="NCBI Taxonomy" id="231146"/>
    <lineage>
        <taxon>Bacteria</taxon>
        <taxon>Bacillati</taxon>
        <taxon>Cyanobacteriota</taxon>
        <taxon>Cyanophyceae</taxon>
        <taxon>Nostocales</taxon>
        <taxon>Tolypothrichaceae</taxon>
        <taxon>Tolypothrix</taxon>
    </lineage>
</organism>
<dbReference type="RefSeq" id="WP_096581251.1">
    <property type="nucleotide sequence ID" value="NZ_CAWNJS010000001.1"/>
</dbReference>
<dbReference type="PANTHER" id="PTHR43401">
    <property type="entry name" value="L-THREONINE 3-DEHYDROGENASE"/>
    <property type="match status" value="1"/>
</dbReference>
<name>A0A1Z4N7C8_9CYAN</name>
<dbReference type="InterPro" id="IPR002328">
    <property type="entry name" value="ADH_Zn_CS"/>
</dbReference>
<keyword evidence="1 4" id="KW-0479">Metal-binding</keyword>
<dbReference type="SUPFAM" id="SSF51735">
    <property type="entry name" value="NAD(P)-binding Rossmann-fold domains"/>
    <property type="match status" value="1"/>
</dbReference>
<reference evidence="6 7" key="1">
    <citation type="submission" date="2017-06" db="EMBL/GenBank/DDBJ databases">
        <title>Genome sequencing of cyanobaciteial culture collection at National Institute for Environmental Studies (NIES).</title>
        <authorList>
            <person name="Hirose Y."/>
            <person name="Shimura Y."/>
            <person name="Fujisawa T."/>
            <person name="Nakamura Y."/>
            <person name="Kawachi M."/>
        </authorList>
    </citation>
    <scope>NUCLEOTIDE SEQUENCE [LARGE SCALE GENOMIC DNA]</scope>
    <source>
        <strain evidence="6 7">NIES-37</strain>
    </source>
</reference>
<dbReference type="Gene3D" id="3.90.180.10">
    <property type="entry name" value="Medium-chain alcohol dehydrogenases, catalytic domain"/>
    <property type="match status" value="1"/>
</dbReference>
<feature type="domain" description="Enoyl reductase (ER)" evidence="5">
    <location>
        <begin position="8"/>
        <end position="346"/>
    </location>
</feature>
<dbReference type="GO" id="GO:0008270">
    <property type="term" value="F:zinc ion binding"/>
    <property type="evidence" value="ECO:0007669"/>
    <property type="project" value="InterPro"/>
</dbReference>
<dbReference type="CDD" id="cd08235">
    <property type="entry name" value="iditol_2_DH_like"/>
    <property type="match status" value="1"/>
</dbReference>
<dbReference type="InterPro" id="IPR011032">
    <property type="entry name" value="GroES-like_sf"/>
</dbReference>
<dbReference type="SMART" id="SM00829">
    <property type="entry name" value="PKS_ER"/>
    <property type="match status" value="1"/>
</dbReference>
<comment type="similarity">
    <text evidence="4">Belongs to the zinc-containing alcohol dehydrogenase family.</text>
</comment>
<keyword evidence="2 4" id="KW-0862">Zinc</keyword>
<dbReference type="Pfam" id="PF00107">
    <property type="entry name" value="ADH_zinc_N"/>
    <property type="match status" value="1"/>
</dbReference>
<sequence length="348" mass="37953">MKAQVFRGVNQLSYEEIPVPTLEPDEVLVKVGVVGLCQSDIKKIRYPLYEPPRIFGHETAGTIASVGADVKNWQVGQRVAVMHHIPCMRCAYCLNENYSMCDVYKNISTTAGFNASGGGFAEYVKVPGHIVQNGGLIPIPDDISFEAASFVEPTNCCLKAVKKAQIAPGQTVLITGAGPIGLMFIMLVKHFGGRAIATDLLPSRIEKALNVGAEAAFDARDADLPAKIQAITGGLGVDVTLLAVPSEKAFFQALDCTRKGGKILFFAEFPDEIEIPVNPNILYRREIDLMGSYSSSYRLQNLSADIVFNRRIDVEALISDRYPLQDLSQAVEQAIAPKPDTYKILIYP</sequence>